<dbReference type="EMBL" id="BDJL01000001">
    <property type="protein sequence ID" value="GAV24226.1"/>
    <property type="molecule type" value="Genomic_DNA"/>
</dbReference>
<dbReference type="RefSeq" id="WP_075864438.1">
    <property type="nucleotide sequence ID" value="NZ_BDJL01000001.1"/>
</dbReference>
<dbReference type="Proteomes" id="UP000187338">
    <property type="component" value="Unassembled WGS sequence"/>
</dbReference>
<feature type="domain" description="HTH cro/C1-type" evidence="2">
    <location>
        <begin position="14"/>
        <end position="68"/>
    </location>
</feature>
<protein>
    <recommendedName>
        <fullName evidence="2">HTH cro/C1-type domain-containing protein</fullName>
    </recommendedName>
</protein>
<proteinExistence type="inferred from homology"/>
<dbReference type="InterPro" id="IPR010359">
    <property type="entry name" value="IrrE_HExxH"/>
</dbReference>
<dbReference type="GO" id="GO:0003677">
    <property type="term" value="F:DNA binding"/>
    <property type="evidence" value="ECO:0007669"/>
    <property type="project" value="InterPro"/>
</dbReference>
<dbReference type="PROSITE" id="PS50943">
    <property type="entry name" value="HTH_CROC1"/>
    <property type="match status" value="1"/>
</dbReference>
<keyword evidence="4" id="KW-1185">Reference proteome</keyword>
<accession>A0A1L8CZ57</accession>
<evidence type="ECO:0000313" key="3">
    <source>
        <dbReference type="EMBL" id="GAV24226.1"/>
    </source>
</evidence>
<dbReference type="PANTHER" id="PTHR43236">
    <property type="entry name" value="ANTITOXIN HIGA1"/>
    <property type="match status" value="1"/>
</dbReference>
<dbReference type="Gene3D" id="1.10.10.2910">
    <property type="match status" value="1"/>
</dbReference>
<dbReference type="CDD" id="cd00093">
    <property type="entry name" value="HTH_XRE"/>
    <property type="match status" value="1"/>
</dbReference>
<dbReference type="AlphaFoldDB" id="A0A1L8CZ57"/>
<dbReference type="OrthoDB" id="9816277at2"/>
<dbReference type="Pfam" id="PF01381">
    <property type="entry name" value="HTH_3"/>
    <property type="match status" value="1"/>
</dbReference>
<dbReference type="STRING" id="661089.ciss_01590"/>
<dbReference type="SUPFAM" id="SSF47413">
    <property type="entry name" value="lambda repressor-like DNA-binding domains"/>
    <property type="match status" value="1"/>
</dbReference>
<evidence type="ECO:0000313" key="4">
    <source>
        <dbReference type="Proteomes" id="UP000187338"/>
    </source>
</evidence>
<dbReference type="SMART" id="SM00530">
    <property type="entry name" value="HTH_XRE"/>
    <property type="match status" value="1"/>
</dbReference>
<name>A0A1L8CZ57_9THEO</name>
<dbReference type="Gene3D" id="1.10.260.40">
    <property type="entry name" value="lambda repressor-like DNA-binding domains"/>
    <property type="match status" value="1"/>
</dbReference>
<evidence type="ECO:0000259" key="2">
    <source>
        <dbReference type="PROSITE" id="PS50943"/>
    </source>
</evidence>
<dbReference type="Pfam" id="PF06114">
    <property type="entry name" value="Peptidase_M78"/>
    <property type="match status" value="1"/>
</dbReference>
<sequence length="346" mass="39546">MKKQETKSAIGERIKRARQAKGFSLRTLANLVGLSHQAIHKYENNQDIPSSDVLLKLSNALEVPWEYFFRPIQVGKLKPAYRRQKRLTVKNERMILFQIEEWLERYLELEELFPQEKFRHKLPEIPARTPEEAEQAAEKLRQIWNLGLDPIENLVETLEDKGVKVGLVDGAKGFDAAAFCMEDGTPVIAVAKSVPGDRQRFSIAHELGHLVMGLWSDSSETEKLANRFAGAFLAPASAVRAELGDKRRFLSLEELSILKKKYCLSMQAWIYRARDLGIISETKTQQLYAIFRKKGYHLQEPVIIPPEKPSRFERLVYRALAEELISDTKAKELLAISEFLAGGKKE</sequence>
<dbReference type="InterPro" id="IPR001387">
    <property type="entry name" value="Cro/C1-type_HTH"/>
</dbReference>
<reference evidence="4" key="1">
    <citation type="submission" date="2016-12" db="EMBL/GenBank/DDBJ databases">
        <title>Draft Genome Sequences od Carboxydothermus pertinax and islandicus, Hydrogenogenic Carboxydotrophic Bacteria.</title>
        <authorList>
            <person name="Fukuyama Y."/>
            <person name="Ohmae K."/>
            <person name="Yoneda Y."/>
            <person name="Yoshida T."/>
            <person name="Sako Y."/>
        </authorList>
    </citation>
    <scope>NUCLEOTIDE SEQUENCE [LARGE SCALE GENOMIC DNA]</scope>
    <source>
        <strain evidence="4">SET</strain>
    </source>
</reference>
<comment type="similarity">
    <text evidence="1">Belongs to the short-chain fatty acyl-CoA assimilation regulator (ScfR) family.</text>
</comment>
<dbReference type="PANTHER" id="PTHR43236:SF1">
    <property type="entry name" value="BLL7220 PROTEIN"/>
    <property type="match status" value="1"/>
</dbReference>
<gene>
    <name evidence="3" type="ORF">ciss_01590</name>
</gene>
<dbReference type="InterPro" id="IPR010982">
    <property type="entry name" value="Lambda_DNA-bd_dom_sf"/>
</dbReference>
<comment type="caution">
    <text evidence="3">The sequence shown here is derived from an EMBL/GenBank/DDBJ whole genome shotgun (WGS) entry which is preliminary data.</text>
</comment>
<evidence type="ECO:0000256" key="1">
    <source>
        <dbReference type="ARBA" id="ARBA00007227"/>
    </source>
</evidence>
<dbReference type="InterPro" id="IPR052345">
    <property type="entry name" value="Rad_response_metalloprotease"/>
</dbReference>
<organism evidence="3 4">
    <name type="scientific">Carboxydothermus islandicus</name>
    <dbReference type="NCBI Taxonomy" id="661089"/>
    <lineage>
        <taxon>Bacteria</taxon>
        <taxon>Bacillati</taxon>
        <taxon>Bacillota</taxon>
        <taxon>Clostridia</taxon>
        <taxon>Thermoanaerobacterales</taxon>
        <taxon>Thermoanaerobacteraceae</taxon>
        <taxon>Carboxydothermus</taxon>
    </lineage>
</organism>